<keyword evidence="2" id="KW-1185">Reference proteome</keyword>
<reference evidence="1 2" key="1">
    <citation type="journal article" date="2015" name="Genome Announc.">
        <title>Complete Genome Sequence of Steroid-Transforming Nocardioides simplex VKM Ac-2033D.</title>
        <authorList>
            <person name="Shtratnikova V.Y."/>
            <person name="Schelkunov M.I."/>
            <person name="Pekov Y.A."/>
            <person name="Fokina V.V."/>
            <person name="Logacheva M.D."/>
            <person name="Sokolov S.L."/>
            <person name="Bragin E.Y."/>
            <person name="Ashapkin V.V."/>
            <person name="Donova M.V."/>
        </authorList>
    </citation>
    <scope>NUCLEOTIDE SEQUENCE [LARGE SCALE GENOMIC DNA]</scope>
    <source>
        <strain evidence="1 2">VKM Ac-2033D</strain>
    </source>
</reference>
<accession>A0A0C5XI41</accession>
<dbReference type="HOGENOM" id="CLU_080664_9_1_11"/>
<dbReference type="Proteomes" id="UP000030300">
    <property type="component" value="Chromosome"/>
</dbReference>
<organism evidence="1 2">
    <name type="scientific">Nocardioides simplex</name>
    <name type="common">Arthrobacter simplex</name>
    <dbReference type="NCBI Taxonomy" id="2045"/>
    <lineage>
        <taxon>Bacteria</taxon>
        <taxon>Bacillati</taxon>
        <taxon>Actinomycetota</taxon>
        <taxon>Actinomycetes</taxon>
        <taxon>Propionibacteriales</taxon>
        <taxon>Nocardioidaceae</taxon>
        <taxon>Pimelobacter</taxon>
    </lineage>
</organism>
<dbReference type="RefSeq" id="WP_052139108.1">
    <property type="nucleotide sequence ID" value="NZ_BJMC01000023.1"/>
</dbReference>
<gene>
    <name evidence="1" type="ORF">KR76_25440</name>
</gene>
<dbReference type="PROSITE" id="PS51502">
    <property type="entry name" value="S_R_A_B_BARREL"/>
    <property type="match status" value="1"/>
</dbReference>
<dbReference type="EMBL" id="CP009896">
    <property type="protein sequence ID" value="AJR18801.1"/>
    <property type="molecule type" value="Genomic_DNA"/>
</dbReference>
<evidence type="ECO:0000313" key="1">
    <source>
        <dbReference type="EMBL" id="AJR18801.1"/>
    </source>
</evidence>
<dbReference type="InterPro" id="IPR011008">
    <property type="entry name" value="Dimeric_a/b-barrel"/>
</dbReference>
<dbReference type="AlphaFoldDB" id="A0A0C5XI41"/>
<sequence>MILHLALFTWTGDVTADDVTGLTADLHAMADQLDSIEQYACGPNLGITPSTADFVVAAAVRDEDGLRAYLTHPLHQAVQERWLTRMTAARSAAQLPMPFTVVRDAR</sequence>
<dbReference type="Gene3D" id="3.30.70.100">
    <property type="match status" value="1"/>
</dbReference>
<dbReference type="SUPFAM" id="SSF54909">
    <property type="entry name" value="Dimeric alpha+beta barrel"/>
    <property type="match status" value="1"/>
</dbReference>
<dbReference type="Pfam" id="PF07876">
    <property type="entry name" value="Dabb"/>
    <property type="match status" value="1"/>
</dbReference>
<dbReference type="KEGG" id="psim:KR76_25440"/>
<dbReference type="OrthoDB" id="6637496at2"/>
<evidence type="ECO:0000313" key="2">
    <source>
        <dbReference type="Proteomes" id="UP000030300"/>
    </source>
</evidence>
<protein>
    <submittedName>
        <fullName evidence="1">Stress responsive alpha-beta barrel domain protein Dabb</fullName>
    </submittedName>
</protein>
<dbReference type="SMART" id="SM00886">
    <property type="entry name" value="Dabb"/>
    <property type="match status" value="1"/>
</dbReference>
<dbReference type="STRING" id="2045.KR76_25440"/>
<dbReference type="GeneID" id="96612667"/>
<dbReference type="InterPro" id="IPR013097">
    <property type="entry name" value="Dabb"/>
</dbReference>
<name>A0A0C5XI41_NOCSI</name>
<proteinExistence type="predicted"/>